<sequence>MAAGKGWIEVFYSNETWKRAVLVYKERGSDEWKEVRMVDAGHIRKGFRVARLYVGSITFFLTNGLKNNKRVEDCWGQNFRVDIPGGRFVVQNGGALKYVGDADGQECERALSVANDRYIEVLFSADLWQSCCMVYSKNAGPFIDAPGTPLEKLPTGEFFFQTEAASLEFAFNNGGEVWDSNNEQNYIIGYPGRYKVYDGRPHFLSRADADTKGIFGGVSNGNTMSNGPKAAKRTV</sequence>
<gene>
    <name evidence="1" type="ORF">FVE85_4228</name>
</gene>
<evidence type="ECO:0000313" key="1">
    <source>
        <dbReference type="EMBL" id="KAA8494253.1"/>
    </source>
</evidence>
<dbReference type="Proteomes" id="UP000324585">
    <property type="component" value="Unassembled WGS sequence"/>
</dbReference>
<evidence type="ECO:0008006" key="3">
    <source>
        <dbReference type="Google" id="ProtNLM"/>
    </source>
</evidence>
<protein>
    <recommendedName>
        <fullName evidence="3">Carbohydrate binding module family 25 domain-containing protein</fullName>
    </recommendedName>
</protein>
<comment type="caution">
    <text evidence="1">The sequence shown here is derived from an EMBL/GenBank/DDBJ whole genome shotgun (WGS) entry which is preliminary data.</text>
</comment>
<name>A0A5J4YU12_PORPP</name>
<accession>A0A5J4YU12</accession>
<dbReference type="OrthoDB" id="5289at2759"/>
<organism evidence="1 2">
    <name type="scientific">Porphyridium purpureum</name>
    <name type="common">Red alga</name>
    <name type="synonym">Porphyridium cruentum</name>
    <dbReference type="NCBI Taxonomy" id="35688"/>
    <lineage>
        <taxon>Eukaryota</taxon>
        <taxon>Rhodophyta</taxon>
        <taxon>Bangiophyceae</taxon>
        <taxon>Porphyridiales</taxon>
        <taxon>Porphyridiaceae</taxon>
        <taxon>Porphyridium</taxon>
    </lineage>
</organism>
<dbReference type="AlphaFoldDB" id="A0A5J4YU12"/>
<keyword evidence="2" id="KW-1185">Reference proteome</keyword>
<dbReference type="InterPro" id="IPR013783">
    <property type="entry name" value="Ig-like_fold"/>
</dbReference>
<dbReference type="Gene3D" id="2.60.40.10">
    <property type="entry name" value="Immunoglobulins"/>
    <property type="match status" value="1"/>
</dbReference>
<dbReference type="EMBL" id="VRMN01000005">
    <property type="protein sequence ID" value="KAA8494253.1"/>
    <property type="molecule type" value="Genomic_DNA"/>
</dbReference>
<proteinExistence type="predicted"/>
<reference evidence="2" key="1">
    <citation type="journal article" date="2019" name="Nat. Commun.">
        <title>Expansion of phycobilisome linker gene families in mesophilic red algae.</title>
        <authorList>
            <person name="Lee J."/>
            <person name="Kim D."/>
            <person name="Bhattacharya D."/>
            <person name="Yoon H.S."/>
        </authorList>
    </citation>
    <scope>NUCLEOTIDE SEQUENCE [LARGE SCALE GENOMIC DNA]</scope>
    <source>
        <strain evidence="2">CCMP 1328</strain>
    </source>
</reference>
<evidence type="ECO:0000313" key="2">
    <source>
        <dbReference type="Proteomes" id="UP000324585"/>
    </source>
</evidence>